<sequence length="59" mass="7240">MRATSRRSKPYNKYCTPAPLNKSCFHRWLYLFAFFFFGDLERMRRTRAVCADRDFISFF</sequence>
<protein>
    <submittedName>
        <fullName evidence="1">B68.3</fullName>
    </submittedName>
</protein>
<dbReference type="Proteomes" id="UP000103899">
    <property type="component" value="Segment"/>
</dbReference>
<organism evidence="1 2">
    <name type="scientific">miniopterid betaherpesvirus 1</name>
    <dbReference type="NCBI Taxonomy" id="3070189"/>
    <lineage>
        <taxon>Viruses</taxon>
        <taxon>Duplodnaviria</taxon>
        <taxon>Heunggongvirae</taxon>
        <taxon>Peploviricota</taxon>
        <taxon>Herviviricetes</taxon>
        <taxon>Herpesvirales</taxon>
        <taxon>Orthoherpesviridae</taxon>
        <taxon>Betaherpesvirinae</taxon>
        <taxon>Quwivirus</taxon>
        <taxon>Quwivirus miniopteridbeta1</taxon>
    </lineage>
</organism>
<evidence type="ECO:0000313" key="1">
    <source>
        <dbReference type="EMBL" id="AFK83903.1"/>
    </source>
</evidence>
<evidence type="ECO:0000313" key="2">
    <source>
        <dbReference type="Proteomes" id="UP000103899"/>
    </source>
</evidence>
<accession>I3VQ59</accession>
<dbReference type="GeneID" id="80534794"/>
<dbReference type="RefSeq" id="YP_010797091.1">
    <property type="nucleotide sequence ID" value="NC_076129.1"/>
</dbReference>
<name>I3VQ59_9BETA</name>
<keyword evidence="2" id="KW-1185">Reference proteome</keyword>
<reference evidence="1 2" key="1">
    <citation type="journal article" date="2012" name="J. Virol.">
        <title>A Novel Bat Herpesvirus Encodes Homologues of Major Histocompatibility Complex Classes I and II, C-Type Lectin, and a Unique Family of Immune-Related Genes.</title>
        <authorList>
            <person name="Zhang H."/>
            <person name="Todd S."/>
            <person name="Tachedjian M."/>
            <person name="Barr J.A."/>
            <person name="Luo M."/>
            <person name="Yu M."/>
            <person name="Marsh G.A."/>
            <person name="Crameri G."/>
            <person name="Wang L.F."/>
        </authorList>
    </citation>
    <scope>NUCLEOTIDE SEQUENCE [LARGE SCALE GENOMIC DNA]</scope>
    <source>
        <strain evidence="1">B7D8</strain>
    </source>
</reference>
<dbReference type="EMBL" id="JQ805139">
    <property type="protein sequence ID" value="AFK83903.1"/>
    <property type="molecule type" value="Genomic_DNA"/>
</dbReference>
<dbReference type="KEGG" id="vg:80534794"/>
<proteinExistence type="predicted"/>